<evidence type="ECO:0008006" key="5">
    <source>
        <dbReference type="Google" id="ProtNLM"/>
    </source>
</evidence>
<dbReference type="Proteomes" id="UP000887575">
    <property type="component" value="Unassembled WGS sequence"/>
</dbReference>
<reference evidence="4" key="1">
    <citation type="submission" date="2024-02" db="UniProtKB">
        <authorList>
            <consortium name="WormBaseParasite"/>
        </authorList>
    </citation>
    <scope>IDENTIFICATION</scope>
</reference>
<dbReference type="Pfam" id="PF09772">
    <property type="entry name" value="Tmem26"/>
    <property type="match status" value="1"/>
</dbReference>
<name>A0AAF3J8Z9_9BILA</name>
<feature type="transmembrane region" description="Helical" evidence="2">
    <location>
        <begin position="65"/>
        <end position="85"/>
    </location>
</feature>
<dbReference type="PANTHER" id="PTHR22168">
    <property type="entry name" value="TMEM26 PROTEIN"/>
    <property type="match status" value="1"/>
</dbReference>
<feature type="compositionally biased region" description="Basic and acidic residues" evidence="1">
    <location>
        <begin position="392"/>
        <end position="409"/>
    </location>
</feature>
<dbReference type="InterPro" id="IPR019169">
    <property type="entry name" value="Transmembrane_26"/>
</dbReference>
<feature type="transmembrane region" description="Helical" evidence="2">
    <location>
        <begin position="229"/>
        <end position="249"/>
    </location>
</feature>
<keyword evidence="3" id="KW-1185">Reference proteome</keyword>
<evidence type="ECO:0000256" key="2">
    <source>
        <dbReference type="SAM" id="Phobius"/>
    </source>
</evidence>
<evidence type="ECO:0000256" key="1">
    <source>
        <dbReference type="SAM" id="MobiDB-lite"/>
    </source>
</evidence>
<sequence length="499" mass="58263">MWTLFRQLDNHQLEYGRGSDWVETTGKRQQLQQQIGATGQPRNTVVQGPVDVDAGRVLVGIGRAVLARLIFIVHSVVTIWTTVHVQESESVWIFALIALLIIFEGSYAIIMRAGDERKWFCASVLLYVLATAPPIWLLEMKLCEWRRERANGIQSKIPIADADDELRLQLLEQLMLVVLIIGRWLLPKGDISREQLSQILLAYLAISSDIVEFFDVFKEKEVFTSQPVQVMVLIAWTLSLIQFPFVLTVSRARKMRVAITQTSDEIEIPENPDMSNICSDVDIWAIVLANSLQDIPFLLVRLYLMFDRGLYTYTMLFFTCKNALIIALQTYRAFVLINDRYVHPQKLKQEANKARRQQQRSKSSPKRRRTKREFQRSEEMEHLCAVNEPEEERSPKRETRREIVEEQRERKRRAFDNEQAMKTTKSRKGERERLDTHDYDRNDNDRKRRSESNRKRNHEKDRRSRSGSRISPPQNIKGERSKQAVKRSSSAGDRAHRLR</sequence>
<feature type="compositionally biased region" description="Basic and acidic residues" evidence="1">
    <location>
        <begin position="372"/>
        <end position="382"/>
    </location>
</feature>
<keyword evidence="2" id="KW-0812">Transmembrane</keyword>
<keyword evidence="2" id="KW-1133">Transmembrane helix</keyword>
<feature type="compositionally biased region" description="Basic and acidic residues" evidence="1">
    <location>
        <begin position="427"/>
        <end position="464"/>
    </location>
</feature>
<feature type="compositionally biased region" description="Basic residues" evidence="1">
    <location>
        <begin position="354"/>
        <end position="371"/>
    </location>
</feature>
<feature type="transmembrane region" description="Helical" evidence="2">
    <location>
        <begin position="91"/>
        <end position="110"/>
    </location>
</feature>
<feature type="transmembrane region" description="Helical" evidence="2">
    <location>
        <begin position="119"/>
        <end position="138"/>
    </location>
</feature>
<organism evidence="3 4">
    <name type="scientific">Mesorhabditis belari</name>
    <dbReference type="NCBI Taxonomy" id="2138241"/>
    <lineage>
        <taxon>Eukaryota</taxon>
        <taxon>Metazoa</taxon>
        <taxon>Ecdysozoa</taxon>
        <taxon>Nematoda</taxon>
        <taxon>Chromadorea</taxon>
        <taxon>Rhabditida</taxon>
        <taxon>Rhabditina</taxon>
        <taxon>Rhabditomorpha</taxon>
        <taxon>Rhabditoidea</taxon>
        <taxon>Rhabditidae</taxon>
        <taxon>Mesorhabditinae</taxon>
        <taxon>Mesorhabditis</taxon>
    </lineage>
</organism>
<feature type="region of interest" description="Disordered" evidence="1">
    <location>
        <begin position="347"/>
        <end position="499"/>
    </location>
</feature>
<accession>A0AAF3J8Z9</accession>
<dbReference type="WBParaSite" id="MBELARI_LOCUS3998">
    <property type="protein sequence ID" value="MBELARI_LOCUS3998"/>
    <property type="gene ID" value="MBELARI_LOCUS3998"/>
</dbReference>
<dbReference type="PANTHER" id="PTHR22168:SF8">
    <property type="entry name" value="TRANSMEMBRANE PROTEIN 26"/>
    <property type="match status" value="1"/>
</dbReference>
<evidence type="ECO:0000313" key="4">
    <source>
        <dbReference type="WBParaSite" id="MBELARI_LOCUS3998"/>
    </source>
</evidence>
<feature type="transmembrane region" description="Helical" evidence="2">
    <location>
        <begin position="310"/>
        <end position="331"/>
    </location>
</feature>
<keyword evidence="2" id="KW-0472">Membrane</keyword>
<proteinExistence type="predicted"/>
<dbReference type="AlphaFoldDB" id="A0AAF3J8Z9"/>
<evidence type="ECO:0000313" key="3">
    <source>
        <dbReference type="Proteomes" id="UP000887575"/>
    </source>
</evidence>
<protein>
    <recommendedName>
        <fullName evidence="5">Transmembrane protein 26</fullName>
    </recommendedName>
</protein>